<evidence type="ECO:0000256" key="7">
    <source>
        <dbReference type="ARBA" id="ARBA00023136"/>
    </source>
</evidence>
<dbReference type="Pfam" id="PF01697">
    <property type="entry name" value="Glyco_transf_92"/>
    <property type="match status" value="1"/>
</dbReference>
<dbReference type="Proteomes" id="UP000095282">
    <property type="component" value="Unplaced"/>
</dbReference>
<dbReference type="WBParaSite" id="Csp11.Scaffold630.g22172.t1">
    <property type="protein sequence ID" value="Csp11.Scaffold630.g22172.t1"/>
    <property type="gene ID" value="Csp11.Scaffold630.g22172"/>
</dbReference>
<sequence>MRRDVFCRSFDRYHACFGVLLVIFVVTAYFSYPEVYSRIPRRVRDVARYVPVYGSPETPNLTTKEVPLFDFNSTDCPVEEWNQIRTSVIPNSEIHEEWVKQDYKKYLKNYLYHDSPSVLAAFAFKDQIILEPSHYLTVCMATLYGDEPKFLQIVDFIEYYKLQGATFFHIYLREVTGYDRVLLDDYVRTGDVEVIKMHDHFWRDDFMWHNAQINDCHHRNKYFSKWTAVVDIDERIEMRSDEFKTITSFLDSIHNSSIVNLHFHVQWVIKQENTPAKYENDEQLIREMLFHKYQNISQVGELWDQPKCIIRPEKIGIMTIHLPLAVYSGEQFTPVNPSIGVVRPTRHYRNTELRVFPLALERMMSHAPFNILPISNWIDSELTKAILARVKWIYDVGDEPCSRKQRTYLLHDDMQAPCWTGNQTVVD</sequence>
<evidence type="ECO:0000313" key="10">
    <source>
        <dbReference type="WBParaSite" id="Csp11.Scaffold630.g22172.t1"/>
    </source>
</evidence>
<reference evidence="10" key="1">
    <citation type="submission" date="2016-11" db="UniProtKB">
        <authorList>
            <consortium name="WormBaseParasite"/>
        </authorList>
    </citation>
    <scope>IDENTIFICATION</scope>
</reference>
<name>A0A1I7V409_9PELO</name>
<proteinExistence type="inferred from homology"/>
<dbReference type="PANTHER" id="PTHR21461">
    <property type="entry name" value="GLYCOSYLTRANSFERASE FAMILY 92 PROTEIN"/>
    <property type="match status" value="1"/>
</dbReference>
<keyword evidence="3 8" id="KW-0328">Glycosyltransferase</keyword>
<feature type="transmembrane region" description="Helical" evidence="8">
    <location>
        <begin position="12"/>
        <end position="32"/>
    </location>
</feature>
<protein>
    <recommendedName>
        <fullName evidence="8">Glycosyltransferase family 92 protein</fullName>
        <ecNumber evidence="8">2.4.1.-</ecNumber>
    </recommendedName>
</protein>
<dbReference type="GO" id="GO:0016757">
    <property type="term" value="F:glycosyltransferase activity"/>
    <property type="evidence" value="ECO:0007669"/>
    <property type="project" value="UniProtKB-UniRule"/>
</dbReference>
<evidence type="ECO:0000313" key="9">
    <source>
        <dbReference type="Proteomes" id="UP000095282"/>
    </source>
</evidence>
<dbReference type="eggNOG" id="KOG4735">
    <property type="taxonomic scope" value="Eukaryota"/>
</dbReference>
<evidence type="ECO:0000256" key="3">
    <source>
        <dbReference type="ARBA" id="ARBA00022676"/>
    </source>
</evidence>
<keyword evidence="7 8" id="KW-0472">Membrane</keyword>
<keyword evidence="9" id="KW-1185">Reference proteome</keyword>
<accession>A0A1I7V409</accession>
<evidence type="ECO:0000256" key="6">
    <source>
        <dbReference type="ARBA" id="ARBA00022989"/>
    </source>
</evidence>
<evidence type="ECO:0000256" key="5">
    <source>
        <dbReference type="ARBA" id="ARBA00022692"/>
    </source>
</evidence>
<evidence type="ECO:0000256" key="2">
    <source>
        <dbReference type="ARBA" id="ARBA00007647"/>
    </source>
</evidence>
<dbReference type="EC" id="2.4.1.-" evidence="8"/>
<keyword evidence="5 8" id="KW-0812">Transmembrane</keyword>
<dbReference type="AlphaFoldDB" id="A0A1I7V409"/>
<comment type="subcellular location">
    <subcellularLocation>
        <location evidence="1">Membrane</location>
        <topology evidence="1">Single-pass membrane protein</topology>
    </subcellularLocation>
</comment>
<evidence type="ECO:0000256" key="4">
    <source>
        <dbReference type="ARBA" id="ARBA00022679"/>
    </source>
</evidence>
<dbReference type="InterPro" id="IPR008166">
    <property type="entry name" value="Glyco_transf_92"/>
</dbReference>
<organism evidence="9 10">
    <name type="scientific">Caenorhabditis tropicalis</name>
    <dbReference type="NCBI Taxonomy" id="1561998"/>
    <lineage>
        <taxon>Eukaryota</taxon>
        <taxon>Metazoa</taxon>
        <taxon>Ecdysozoa</taxon>
        <taxon>Nematoda</taxon>
        <taxon>Chromadorea</taxon>
        <taxon>Rhabditida</taxon>
        <taxon>Rhabditina</taxon>
        <taxon>Rhabditomorpha</taxon>
        <taxon>Rhabditoidea</taxon>
        <taxon>Rhabditidae</taxon>
        <taxon>Peloderinae</taxon>
        <taxon>Caenorhabditis</taxon>
    </lineage>
</organism>
<comment type="similarity">
    <text evidence="2 8">Belongs to the glycosyltransferase 92 family.</text>
</comment>
<keyword evidence="4 8" id="KW-0808">Transferase</keyword>
<dbReference type="GO" id="GO:0005737">
    <property type="term" value="C:cytoplasm"/>
    <property type="evidence" value="ECO:0007669"/>
    <property type="project" value="TreeGrafter"/>
</dbReference>
<dbReference type="PANTHER" id="PTHR21461:SF8">
    <property type="entry name" value="DOLICHYL-PHOSPHATE-MANNOSE--PROTEIN MANNOSYLTRANSFERASE-RELATED"/>
    <property type="match status" value="1"/>
</dbReference>
<dbReference type="GO" id="GO:0016020">
    <property type="term" value="C:membrane"/>
    <property type="evidence" value="ECO:0007669"/>
    <property type="project" value="UniProtKB-SubCell"/>
</dbReference>
<evidence type="ECO:0000256" key="1">
    <source>
        <dbReference type="ARBA" id="ARBA00004167"/>
    </source>
</evidence>
<evidence type="ECO:0000256" key="8">
    <source>
        <dbReference type="RuleBase" id="RU366017"/>
    </source>
</evidence>
<keyword evidence="6 8" id="KW-1133">Transmembrane helix</keyword>